<protein>
    <submittedName>
        <fullName evidence="2">Uncharacterized protein</fullName>
    </submittedName>
</protein>
<keyword evidence="3" id="KW-1185">Reference proteome</keyword>
<name>A7TCY0_NEMVE</name>
<sequence>VFGERVRFMELCVRDSVVGEQARERIRRLWEPTYTITYREARDPNDQELLDREKVRESSESPEFLKTYDGADSRPGHKDEHEAQGTRKTSRGGTTPKDDLAPVVDILQLLRLLNAISVSSAQHFGKEGKLHMCLPQSTKWQ</sequence>
<feature type="compositionally biased region" description="Basic and acidic residues" evidence="1">
    <location>
        <begin position="41"/>
        <end position="59"/>
    </location>
</feature>
<organism evidence="2 3">
    <name type="scientific">Nematostella vectensis</name>
    <name type="common">Starlet sea anemone</name>
    <dbReference type="NCBI Taxonomy" id="45351"/>
    <lineage>
        <taxon>Eukaryota</taxon>
        <taxon>Metazoa</taxon>
        <taxon>Cnidaria</taxon>
        <taxon>Anthozoa</taxon>
        <taxon>Hexacorallia</taxon>
        <taxon>Actiniaria</taxon>
        <taxon>Edwardsiidae</taxon>
        <taxon>Nematostella</taxon>
    </lineage>
</organism>
<dbReference type="AlphaFoldDB" id="A7TCY0"/>
<evidence type="ECO:0000313" key="3">
    <source>
        <dbReference type="Proteomes" id="UP000001593"/>
    </source>
</evidence>
<accession>A7TCY0</accession>
<proteinExistence type="predicted"/>
<reference evidence="2 3" key="1">
    <citation type="journal article" date="2007" name="Science">
        <title>Sea anemone genome reveals ancestral eumetazoan gene repertoire and genomic organization.</title>
        <authorList>
            <person name="Putnam N.H."/>
            <person name="Srivastava M."/>
            <person name="Hellsten U."/>
            <person name="Dirks B."/>
            <person name="Chapman J."/>
            <person name="Salamov A."/>
            <person name="Terry A."/>
            <person name="Shapiro H."/>
            <person name="Lindquist E."/>
            <person name="Kapitonov V.V."/>
            <person name="Jurka J."/>
            <person name="Genikhovich G."/>
            <person name="Grigoriev I.V."/>
            <person name="Lucas S.M."/>
            <person name="Steele R.E."/>
            <person name="Finnerty J.R."/>
            <person name="Technau U."/>
            <person name="Martindale M.Q."/>
            <person name="Rokhsar D.S."/>
        </authorList>
    </citation>
    <scope>NUCLEOTIDE SEQUENCE [LARGE SCALE GENOMIC DNA]</scope>
    <source>
        <strain evidence="3">CH2 X CH6</strain>
    </source>
</reference>
<dbReference type="EMBL" id="DS476912">
    <property type="protein sequence ID" value="EDO26079.1"/>
    <property type="molecule type" value="Genomic_DNA"/>
</dbReference>
<dbReference type="HOGENOM" id="CLU_1830224_0_0_1"/>
<dbReference type="Proteomes" id="UP000001593">
    <property type="component" value="Unassembled WGS sequence"/>
</dbReference>
<feature type="region of interest" description="Disordered" evidence="1">
    <location>
        <begin position="41"/>
        <end position="99"/>
    </location>
</feature>
<evidence type="ECO:0000256" key="1">
    <source>
        <dbReference type="SAM" id="MobiDB-lite"/>
    </source>
</evidence>
<gene>
    <name evidence="2" type="ORF">NEMVEDRAFT_v1g225420</name>
</gene>
<dbReference type="InParanoid" id="A7TCY0"/>
<feature type="non-terminal residue" evidence="2">
    <location>
        <position position="141"/>
    </location>
</feature>
<feature type="compositionally biased region" description="Basic and acidic residues" evidence="1">
    <location>
        <begin position="69"/>
        <end position="85"/>
    </location>
</feature>
<evidence type="ECO:0000313" key="2">
    <source>
        <dbReference type="EMBL" id="EDO26079.1"/>
    </source>
</evidence>